<dbReference type="PANTHER" id="PTHR12215:SF10">
    <property type="entry name" value="L-AMINOADIPATE-SEMIALDEHYDE DEHYDROGENASE-PHOSPHOPANTETHEINYL TRANSFERASE"/>
    <property type="match status" value="1"/>
</dbReference>
<dbReference type="InterPro" id="IPR037143">
    <property type="entry name" value="4-PPantetheinyl_Trfase_dom_sf"/>
</dbReference>
<comment type="similarity">
    <text evidence="1">Belongs to the P-Pant transferase superfamily. Gsp/Sfp/HetI/AcpT family.</text>
</comment>
<dbReference type="InterPro" id="IPR050559">
    <property type="entry name" value="P-Pant_transferase_sf"/>
</dbReference>
<dbReference type="AlphaFoldDB" id="G2LFY1"/>
<dbReference type="InterPro" id="IPR055066">
    <property type="entry name" value="AASDHPPT_N"/>
</dbReference>
<proteinExistence type="inferred from homology"/>
<dbReference type="HOGENOM" id="CLU_057011_4_4_0"/>
<dbReference type="EMBL" id="CP002514">
    <property type="protein sequence ID" value="AEP12094.1"/>
    <property type="molecule type" value="Genomic_DNA"/>
</dbReference>
<feature type="domain" description="4'-phosphopantetheinyl transferase" evidence="3">
    <location>
        <begin position="88"/>
        <end position="168"/>
    </location>
</feature>
<sequence length="214" mass="24440">MEAVESLLSADERQRARRFRRPAAARQFCLGRARLRTILGSYLGLPPQHLRFAYTPNGRPYLPEVPHLMFSLTHAGDLGLLAVTLHQRIGVDVEVTYRRANWRGLARRCLPDATHRRLCALSDEEQRRAMAWYWVCHEALLKAQGKASLRRLLHIDLPWEGTCTGYVSHFTIQDASGQTWLVRDVSREETRAALVVECPPDAGPEVVTFDWDLN</sequence>
<dbReference type="STRING" id="981222.Cabther_A1343"/>
<accession>G2LFY1</accession>
<evidence type="ECO:0000256" key="2">
    <source>
        <dbReference type="ARBA" id="ARBA00022679"/>
    </source>
</evidence>
<keyword evidence="2" id="KW-0808">Transferase</keyword>
<dbReference type="KEGG" id="ctm:Cabther_A1343"/>
<evidence type="ECO:0000259" key="4">
    <source>
        <dbReference type="Pfam" id="PF22624"/>
    </source>
</evidence>
<reference evidence="5 6" key="1">
    <citation type="journal article" date="2012" name="Environ. Microbiol.">
        <title>Complete genome of Candidatus Chloracidobacterium thermophilum, a chlorophyll-based photoheterotroph belonging to the phylum Acidobacteria.</title>
        <authorList>
            <person name="Garcia Costas A.M."/>
            <person name="Liu Z."/>
            <person name="Tomsho L.P."/>
            <person name="Schuster S.C."/>
            <person name="Ward D.M."/>
            <person name="Bryant D.A."/>
        </authorList>
    </citation>
    <scope>NUCLEOTIDE SEQUENCE [LARGE SCALE GENOMIC DNA]</scope>
    <source>
        <strain evidence="5 6">B</strain>
    </source>
</reference>
<dbReference type="Pfam" id="PF01648">
    <property type="entry name" value="ACPS"/>
    <property type="match status" value="1"/>
</dbReference>
<keyword evidence="6" id="KW-1185">Reference proteome</keyword>
<dbReference type="GO" id="GO:0019878">
    <property type="term" value="P:lysine biosynthetic process via aminoadipic acid"/>
    <property type="evidence" value="ECO:0007669"/>
    <property type="project" value="TreeGrafter"/>
</dbReference>
<dbReference type="Proteomes" id="UP000006791">
    <property type="component" value="Chromosome 1"/>
</dbReference>
<evidence type="ECO:0000256" key="1">
    <source>
        <dbReference type="ARBA" id="ARBA00010990"/>
    </source>
</evidence>
<dbReference type="Gene3D" id="3.90.470.20">
    <property type="entry name" value="4'-phosphopantetheinyl transferase domain"/>
    <property type="match status" value="1"/>
</dbReference>
<name>G2LFY1_CHLTF</name>
<dbReference type="InterPro" id="IPR008278">
    <property type="entry name" value="4-PPantetheinyl_Trfase_dom"/>
</dbReference>
<evidence type="ECO:0000259" key="3">
    <source>
        <dbReference type="Pfam" id="PF01648"/>
    </source>
</evidence>
<dbReference type="GO" id="GO:0008897">
    <property type="term" value="F:holo-[acyl-carrier-protein] synthase activity"/>
    <property type="evidence" value="ECO:0007669"/>
    <property type="project" value="InterPro"/>
</dbReference>
<dbReference type="GO" id="GO:0005829">
    <property type="term" value="C:cytosol"/>
    <property type="evidence" value="ECO:0007669"/>
    <property type="project" value="TreeGrafter"/>
</dbReference>
<feature type="domain" description="4'-phosphopantetheinyl transferase N-terminal" evidence="4">
    <location>
        <begin position="4"/>
        <end position="83"/>
    </location>
</feature>
<dbReference type="SUPFAM" id="SSF56214">
    <property type="entry name" value="4'-phosphopantetheinyl transferase"/>
    <property type="match status" value="2"/>
</dbReference>
<dbReference type="GO" id="GO:0000287">
    <property type="term" value="F:magnesium ion binding"/>
    <property type="evidence" value="ECO:0007669"/>
    <property type="project" value="InterPro"/>
</dbReference>
<gene>
    <name evidence="5" type="ordered locus">Cabther_A1343</name>
</gene>
<organism evidence="5 6">
    <name type="scientific">Chloracidobacterium thermophilum (strain B)</name>
    <dbReference type="NCBI Taxonomy" id="981222"/>
    <lineage>
        <taxon>Bacteria</taxon>
        <taxon>Pseudomonadati</taxon>
        <taxon>Acidobacteriota</taxon>
        <taxon>Terriglobia</taxon>
        <taxon>Terriglobales</taxon>
        <taxon>Acidobacteriaceae</taxon>
        <taxon>Chloracidobacterium</taxon>
    </lineage>
</organism>
<evidence type="ECO:0000313" key="5">
    <source>
        <dbReference type="EMBL" id="AEP12094.1"/>
    </source>
</evidence>
<protein>
    <submittedName>
        <fullName evidence="5">Uncharacterized protein</fullName>
    </submittedName>
</protein>
<dbReference type="Pfam" id="PF22624">
    <property type="entry name" value="AASDHPPT_N"/>
    <property type="match status" value="1"/>
</dbReference>
<evidence type="ECO:0000313" key="6">
    <source>
        <dbReference type="Proteomes" id="UP000006791"/>
    </source>
</evidence>
<dbReference type="PANTHER" id="PTHR12215">
    <property type="entry name" value="PHOSPHOPANTETHEINE TRANSFERASE"/>
    <property type="match status" value="1"/>
</dbReference>